<name>A0A139A2J4_GONPJ</name>
<organism evidence="1 2">
    <name type="scientific">Gonapodya prolifera (strain JEL478)</name>
    <name type="common">Monoblepharis prolifera</name>
    <dbReference type="NCBI Taxonomy" id="1344416"/>
    <lineage>
        <taxon>Eukaryota</taxon>
        <taxon>Fungi</taxon>
        <taxon>Fungi incertae sedis</taxon>
        <taxon>Chytridiomycota</taxon>
        <taxon>Chytridiomycota incertae sedis</taxon>
        <taxon>Monoblepharidomycetes</taxon>
        <taxon>Monoblepharidales</taxon>
        <taxon>Gonapodyaceae</taxon>
        <taxon>Gonapodya</taxon>
    </lineage>
</organism>
<sequence length="96" mass="10850">MGNVTRPRHTTTKSELSFLSTIDDFSRSLESSTDVMAFLDSRSRAQMVSDHLGMKLSSLLTPPHPIEIFPSFDIPSGWDVEHGSYSFFNMRYGFIS</sequence>
<dbReference type="Proteomes" id="UP000070544">
    <property type="component" value="Unassembled WGS sequence"/>
</dbReference>
<keyword evidence="2" id="KW-1185">Reference proteome</keyword>
<gene>
    <name evidence="1" type="ORF">M427DRAFT_457787</name>
</gene>
<proteinExistence type="predicted"/>
<dbReference type="AlphaFoldDB" id="A0A139A2J4"/>
<dbReference type="EMBL" id="KQ965811">
    <property type="protein sequence ID" value="KXS10971.1"/>
    <property type="molecule type" value="Genomic_DNA"/>
</dbReference>
<evidence type="ECO:0000313" key="1">
    <source>
        <dbReference type="EMBL" id="KXS10971.1"/>
    </source>
</evidence>
<evidence type="ECO:0000313" key="2">
    <source>
        <dbReference type="Proteomes" id="UP000070544"/>
    </source>
</evidence>
<protein>
    <submittedName>
        <fullName evidence="1">Uncharacterized protein</fullName>
    </submittedName>
</protein>
<reference evidence="1 2" key="1">
    <citation type="journal article" date="2015" name="Genome Biol. Evol.">
        <title>Phylogenomic analyses indicate that early fungi evolved digesting cell walls of algal ancestors of land plants.</title>
        <authorList>
            <person name="Chang Y."/>
            <person name="Wang S."/>
            <person name="Sekimoto S."/>
            <person name="Aerts A.L."/>
            <person name="Choi C."/>
            <person name="Clum A."/>
            <person name="LaButti K.M."/>
            <person name="Lindquist E.A."/>
            <person name="Yee Ngan C."/>
            <person name="Ohm R.A."/>
            <person name="Salamov A.A."/>
            <person name="Grigoriev I.V."/>
            <person name="Spatafora J.W."/>
            <person name="Berbee M.L."/>
        </authorList>
    </citation>
    <scope>NUCLEOTIDE SEQUENCE [LARGE SCALE GENOMIC DNA]</scope>
    <source>
        <strain evidence="1 2">JEL478</strain>
    </source>
</reference>
<accession>A0A139A2J4</accession>